<keyword evidence="3" id="KW-1185">Reference proteome</keyword>
<name>A0A1H9A510_9GAMM</name>
<gene>
    <name evidence="2" type="ORF">SAMN04488038_101278</name>
</gene>
<evidence type="ECO:0000313" key="2">
    <source>
        <dbReference type="EMBL" id="SEP71812.1"/>
    </source>
</evidence>
<accession>A0A1H9A510</accession>
<proteinExistence type="predicted"/>
<dbReference type="EMBL" id="FOFS01000001">
    <property type="protein sequence ID" value="SEP71812.1"/>
    <property type="molecule type" value="Genomic_DNA"/>
</dbReference>
<reference evidence="2 3" key="1">
    <citation type="submission" date="2016-10" db="EMBL/GenBank/DDBJ databases">
        <authorList>
            <person name="de Groot N.N."/>
        </authorList>
    </citation>
    <scope>NUCLEOTIDE SEQUENCE [LARGE SCALE GENOMIC DNA]</scope>
    <source>
        <strain evidence="2 3">DSM 25927</strain>
    </source>
</reference>
<evidence type="ECO:0000256" key="1">
    <source>
        <dbReference type="SAM" id="MobiDB-lite"/>
    </source>
</evidence>
<dbReference type="Proteomes" id="UP000199233">
    <property type="component" value="Unassembled WGS sequence"/>
</dbReference>
<organism evidence="2 3">
    <name type="scientific">Solimonas aquatica</name>
    <dbReference type="NCBI Taxonomy" id="489703"/>
    <lineage>
        <taxon>Bacteria</taxon>
        <taxon>Pseudomonadati</taxon>
        <taxon>Pseudomonadota</taxon>
        <taxon>Gammaproteobacteria</taxon>
        <taxon>Nevskiales</taxon>
        <taxon>Nevskiaceae</taxon>
        <taxon>Solimonas</taxon>
    </lineage>
</organism>
<protein>
    <submittedName>
        <fullName evidence="2">Uncharacterized protein</fullName>
    </submittedName>
</protein>
<evidence type="ECO:0000313" key="3">
    <source>
        <dbReference type="Proteomes" id="UP000199233"/>
    </source>
</evidence>
<sequence length="57" mass="6498">MSSRQKPGAGARRIEQERRLDANSELAQVRRLGHPDAGDERLARKTTRPAPPLRRMH</sequence>
<feature type="region of interest" description="Disordered" evidence="1">
    <location>
        <begin position="1"/>
        <end position="57"/>
    </location>
</feature>
<dbReference type="RefSeq" id="WP_177188788.1">
    <property type="nucleotide sequence ID" value="NZ_FOFS01000001.1"/>
</dbReference>
<feature type="compositionally biased region" description="Basic and acidic residues" evidence="1">
    <location>
        <begin position="12"/>
        <end position="22"/>
    </location>
</feature>
<dbReference type="AlphaFoldDB" id="A0A1H9A510"/>
<feature type="compositionally biased region" description="Basic and acidic residues" evidence="1">
    <location>
        <begin position="33"/>
        <end position="43"/>
    </location>
</feature>